<proteinExistence type="predicted"/>
<sequence length="162" mass="16643">MPDWSGGITKAVVAGSITVAGVVTGTGTAHADPATACRSGINGPTVAVTNTISIGSCCYVEGNGYTIWGWIPYQNNSGSSVTYCAHAIDVIHGGWAHDFGCDSTTAAQQGMAHPGAADPYHKWGWQTWGAGPGTYVISAGFWLNGHYLGDVESPMTTIGAHA</sequence>
<dbReference type="Proteomes" id="UP000436138">
    <property type="component" value="Chromosome"/>
</dbReference>
<name>A0A6I6NFT7_9ACTN</name>
<reference evidence="1 2" key="1">
    <citation type="submission" date="2019-12" db="EMBL/GenBank/DDBJ databases">
        <title>Streptomyces sp. strain T44 isolated from rhizosphere soil of Broussonetia papyrifera.</title>
        <authorList>
            <person name="Mo P."/>
        </authorList>
    </citation>
    <scope>NUCLEOTIDE SEQUENCE [LARGE SCALE GENOMIC DNA]</scope>
    <source>
        <strain evidence="1 2">T44</strain>
    </source>
</reference>
<dbReference type="RefSeq" id="WP_158929361.1">
    <property type="nucleotide sequence ID" value="NZ_CP047020.1"/>
</dbReference>
<evidence type="ECO:0000313" key="1">
    <source>
        <dbReference type="EMBL" id="QHA09201.1"/>
    </source>
</evidence>
<dbReference type="EMBL" id="CP047020">
    <property type="protein sequence ID" value="QHA09201.1"/>
    <property type="molecule type" value="Genomic_DNA"/>
</dbReference>
<accession>A0A6I6NFT7</accession>
<keyword evidence="2" id="KW-1185">Reference proteome</keyword>
<gene>
    <name evidence="1" type="ORF">GQF42_43800</name>
</gene>
<evidence type="ECO:0000313" key="2">
    <source>
        <dbReference type="Proteomes" id="UP000436138"/>
    </source>
</evidence>
<dbReference type="AlphaFoldDB" id="A0A6I6NFT7"/>
<protein>
    <submittedName>
        <fullName evidence="1">Uncharacterized protein</fullName>
    </submittedName>
</protein>
<organism evidence="1 2">
    <name type="scientific">Streptomyces broussonetiae</name>
    <dbReference type="NCBI Taxonomy" id="2686304"/>
    <lineage>
        <taxon>Bacteria</taxon>
        <taxon>Bacillati</taxon>
        <taxon>Actinomycetota</taxon>
        <taxon>Actinomycetes</taxon>
        <taxon>Kitasatosporales</taxon>
        <taxon>Streptomycetaceae</taxon>
        <taxon>Streptomyces</taxon>
    </lineage>
</organism>
<dbReference type="KEGG" id="sbro:GQF42_43800"/>